<evidence type="ECO:0000256" key="3">
    <source>
        <dbReference type="PROSITE-ProRule" id="PRU00176"/>
    </source>
</evidence>
<dbReference type="VEuPathDB" id="FungiDB:AWRI3580_g3604"/>
<dbReference type="Gene3D" id="3.30.70.330">
    <property type="match status" value="4"/>
</dbReference>
<accession>A0A1E5R9T7</accession>
<dbReference type="Pfam" id="PF00076">
    <property type="entry name" value="RRM_1"/>
    <property type="match status" value="1"/>
</dbReference>
<feature type="domain" description="RRM" evidence="5">
    <location>
        <begin position="107"/>
        <end position="187"/>
    </location>
</feature>
<dbReference type="InterPro" id="IPR000504">
    <property type="entry name" value="RRM_dom"/>
</dbReference>
<gene>
    <name evidence="6" type="ORF">AWRI3580_g3604</name>
</gene>
<dbReference type="InterPro" id="IPR031766">
    <property type="entry name" value="RRM_occluded"/>
</dbReference>
<feature type="compositionally biased region" description="Basic and acidic residues" evidence="4">
    <location>
        <begin position="437"/>
        <end position="458"/>
    </location>
</feature>
<name>A0A1E5R9T7_HANUV</name>
<comment type="caution">
    <text evidence="6">The sequence shown here is derived from an EMBL/GenBank/DDBJ whole genome shotgun (WGS) entry which is preliminary data.</text>
</comment>
<evidence type="ECO:0000259" key="5">
    <source>
        <dbReference type="PROSITE" id="PS50102"/>
    </source>
</evidence>
<feature type="compositionally biased region" description="Basic and acidic residues" evidence="4">
    <location>
        <begin position="419"/>
        <end position="428"/>
    </location>
</feature>
<feature type="region of interest" description="Disordered" evidence="4">
    <location>
        <begin position="418"/>
        <end position="458"/>
    </location>
</feature>
<dbReference type="SMART" id="SM00360">
    <property type="entry name" value="RRM"/>
    <property type="match status" value="3"/>
</dbReference>
<dbReference type="AlphaFoldDB" id="A0A1E5R9T7"/>
<proteinExistence type="predicted"/>
<dbReference type="EMBL" id="LPNN01000008">
    <property type="protein sequence ID" value="OEJ83685.1"/>
    <property type="molecule type" value="Genomic_DNA"/>
</dbReference>
<dbReference type="Pfam" id="PF16842">
    <property type="entry name" value="RRM_occluded"/>
    <property type="match status" value="1"/>
</dbReference>
<dbReference type="Proteomes" id="UP000095358">
    <property type="component" value="Unassembled WGS sequence"/>
</dbReference>
<dbReference type="GO" id="GO:0003723">
    <property type="term" value="F:RNA binding"/>
    <property type="evidence" value="ECO:0007669"/>
    <property type="project" value="UniProtKB-UniRule"/>
</dbReference>
<dbReference type="SUPFAM" id="SSF54928">
    <property type="entry name" value="RNA-binding domain, RBD"/>
    <property type="match status" value="2"/>
</dbReference>
<dbReference type="InterPro" id="IPR035979">
    <property type="entry name" value="RBD_domain_sf"/>
</dbReference>
<keyword evidence="2 3" id="KW-0694">RNA-binding</keyword>
<evidence type="ECO:0000256" key="4">
    <source>
        <dbReference type="SAM" id="MobiDB-lite"/>
    </source>
</evidence>
<sequence length="458" mass="53289">MSEAGNKRRHSELDDVSTKEISLDRHEREYCTCIVTNLPKSTNIKTINNFFKVCGNIKQTKFLKNIQTAKIQFTFRKEMLSALTMNFKHFNNNPQSPIITVEAYENSSLWVTNYPVDYSYIEIKTLFEEILGSDTVFEVRLPSLQFNSNKRFAYVDLLKTDLCAKAINELNGKQIGDYKLIVKMNGLPKDDINVYKKDHEAEDGKELYLTNLKKNNTDEEVFNLIKEKCGCIDVENENHFEIPIKRPDNGKIKNIGFLTFKNADCVTKILSTSKESKKFFLKINKNNKIYYQKVESKGYLERMKFKKMLKFGRKFKDYNLWLSLYPLFEDKINFLNKYQLSNYLESEIPGSKVTDFLLVTDHKGVLVKFQSEIDVSKAKLKFDNIKTLQFRNVKYSNDLIKCGSILDLANSDKAHKKPLVSDEKKEAIESVCPETDENSKSKDEVKKMTTDDFKNLFH</sequence>
<organism evidence="6 7">
    <name type="scientific">Hanseniaspora uvarum</name>
    <name type="common">Yeast</name>
    <name type="synonym">Kloeckera apiculata</name>
    <dbReference type="NCBI Taxonomy" id="29833"/>
    <lineage>
        <taxon>Eukaryota</taxon>
        <taxon>Fungi</taxon>
        <taxon>Dikarya</taxon>
        <taxon>Ascomycota</taxon>
        <taxon>Saccharomycotina</taxon>
        <taxon>Saccharomycetes</taxon>
        <taxon>Saccharomycodales</taxon>
        <taxon>Saccharomycodaceae</taxon>
        <taxon>Hanseniaspora</taxon>
    </lineage>
</organism>
<dbReference type="PANTHER" id="PTHR24012">
    <property type="entry name" value="RNA BINDING PROTEIN"/>
    <property type="match status" value="1"/>
</dbReference>
<protein>
    <submittedName>
        <fullName evidence="6">U4/U6 snRNA-associated-splicing factor PRP24</fullName>
    </submittedName>
</protein>
<evidence type="ECO:0000313" key="7">
    <source>
        <dbReference type="Proteomes" id="UP000095358"/>
    </source>
</evidence>
<reference evidence="7" key="1">
    <citation type="journal article" date="2016" name="Genome Announc.">
        <title>Genome sequences of three species of Hanseniaspora isolated from spontaneous wine fermentations.</title>
        <authorList>
            <person name="Sternes P.R."/>
            <person name="Lee D."/>
            <person name="Kutyna D.R."/>
            <person name="Borneman A.R."/>
        </authorList>
    </citation>
    <scope>NUCLEOTIDE SEQUENCE [LARGE SCALE GENOMIC DNA]</scope>
    <source>
        <strain evidence="7">AWRI3580</strain>
    </source>
</reference>
<evidence type="ECO:0000256" key="1">
    <source>
        <dbReference type="ARBA" id="ARBA00022737"/>
    </source>
</evidence>
<dbReference type="STRING" id="29833.A0A1E5R9T7"/>
<dbReference type="PROSITE" id="PS50102">
    <property type="entry name" value="RRM"/>
    <property type="match status" value="1"/>
</dbReference>
<dbReference type="CDD" id="cd00590">
    <property type="entry name" value="RRM_SF"/>
    <property type="match status" value="1"/>
</dbReference>
<keyword evidence="7" id="KW-1185">Reference proteome</keyword>
<dbReference type="OrthoDB" id="360390at2759"/>
<keyword evidence="1" id="KW-0677">Repeat</keyword>
<dbReference type="InterPro" id="IPR012677">
    <property type="entry name" value="Nucleotide-bd_a/b_plait_sf"/>
</dbReference>
<evidence type="ECO:0000256" key="2">
    <source>
        <dbReference type="ARBA" id="ARBA00022884"/>
    </source>
</evidence>
<evidence type="ECO:0000313" key="6">
    <source>
        <dbReference type="EMBL" id="OEJ83685.1"/>
    </source>
</evidence>